<dbReference type="Gene3D" id="3.40.50.150">
    <property type="entry name" value="Vaccinia Virus protein VP39"/>
    <property type="match status" value="1"/>
</dbReference>
<evidence type="ECO:0000313" key="2">
    <source>
        <dbReference type="EMBL" id="KAG1800614.1"/>
    </source>
</evidence>
<gene>
    <name evidence="2" type="ORF">BJ212DRAFT_1287219</name>
</gene>
<evidence type="ECO:0000313" key="3">
    <source>
        <dbReference type="Proteomes" id="UP000807769"/>
    </source>
</evidence>
<organism evidence="2 3">
    <name type="scientific">Suillus subaureus</name>
    <dbReference type="NCBI Taxonomy" id="48587"/>
    <lineage>
        <taxon>Eukaryota</taxon>
        <taxon>Fungi</taxon>
        <taxon>Dikarya</taxon>
        <taxon>Basidiomycota</taxon>
        <taxon>Agaricomycotina</taxon>
        <taxon>Agaricomycetes</taxon>
        <taxon>Agaricomycetidae</taxon>
        <taxon>Boletales</taxon>
        <taxon>Suillineae</taxon>
        <taxon>Suillaceae</taxon>
        <taxon>Suillus</taxon>
    </lineage>
</organism>
<evidence type="ECO:0000259" key="1">
    <source>
        <dbReference type="Pfam" id="PF13649"/>
    </source>
</evidence>
<proteinExistence type="predicted"/>
<dbReference type="EMBL" id="JABBWG010000111">
    <property type="protein sequence ID" value="KAG1800614.1"/>
    <property type="molecule type" value="Genomic_DNA"/>
</dbReference>
<accession>A0A9P7DQL6</accession>
<comment type="caution">
    <text evidence="2">The sequence shown here is derived from an EMBL/GenBank/DDBJ whole genome shotgun (WGS) entry which is preliminary data.</text>
</comment>
<keyword evidence="3" id="KW-1185">Reference proteome</keyword>
<sequence length="275" mass="31323">MHSATESLYFLPTDESERKRLDLQNEVFRKALGNRIVFAPIELHAGDKVLDSGTGSGLWSSVIQRCYFYGIDPKTDIFPRLDDEQKRRIHLDAGSVLQLPSTWTDNFQLVNQRLLMTAFSKENWDTALEQIYRVLAPGGWVQLVEISQCISGERSREYYAMFRDLFSKRGVLNDCADHIPKFLKDAGFDQVKAQRCEVSIGGPPDSGGINAGARESFIGANKRMLSTVVTLGIRTEEEYKEMVEDLEKEWESEAQSKMIFYIFLGQKPLATYNDK</sequence>
<protein>
    <recommendedName>
        <fullName evidence="1">Methyltransferase domain-containing protein</fullName>
    </recommendedName>
</protein>
<name>A0A9P7DQL6_9AGAM</name>
<reference evidence="2" key="1">
    <citation type="journal article" date="2020" name="New Phytol.">
        <title>Comparative genomics reveals dynamic genome evolution in host specialist ectomycorrhizal fungi.</title>
        <authorList>
            <person name="Lofgren L.A."/>
            <person name="Nguyen N.H."/>
            <person name="Vilgalys R."/>
            <person name="Ruytinx J."/>
            <person name="Liao H.L."/>
            <person name="Branco S."/>
            <person name="Kuo A."/>
            <person name="LaButti K."/>
            <person name="Lipzen A."/>
            <person name="Andreopoulos W."/>
            <person name="Pangilinan J."/>
            <person name="Riley R."/>
            <person name="Hundley H."/>
            <person name="Na H."/>
            <person name="Barry K."/>
            <person name="Grigoriev I.V."/>
            <person name="Stajich J.E."/>
            <person name="Kennedy P.G."/>
        </authorList>
    </citation>
    <scope>NUCLEOTIDE SEQUENCE</scope>
    <source>
        <strain evidence="2">MN1</strain>
    </source>
</reference>
<dbReference type="InterPro" id="IPR041698">
    <property type="entry name" value="Methyltransf_25"/>
</dbReference>
<dbReference type="SUPFAM" id="SSF53335">
    <property type="entry name" value="S-adenosyl-L-methionine-dependent methyltransferases"/>
    <property type="match status" value="1"/>
</dbReference>
<dbReference type="Proteomes" id="UP000807769">
    <property type="component" value="Unassembled WGS sequence"/>
</dbReference>
<dbReference type="CDD" id="cd02440">
    <property type="entry name" value="AdoMet_MTases"/>
    <property type="match status" value="1"/>
</dbReference>
<dbReference type="AlphaFoldDB" id="A0A9P7DQL6"/>
<dbReference type="GeneID" id="64625998"/>
<dbReference type="InterPro" id="IPR029063">
    <property type="entry name" value="SAM-dependent_MTases_sf"/>
</dbReference>
<dbReference type="PANTHER" id="PTHR43591">
    <property type="entry name" value="METHYLTRANSFERASE"/>
    <property type="match status" value="1"/>
</dbReference>
<dbReference type="RefSeq" id="XP_041185926.1">
    <property type="nucleotide sequence ID" value="XM_041331981.1"/>
</dbReference>
<dbReference type="Pfam" id="PF13649">
    <property type="entry name" value="Methyltransf_25"/>
    <property type="match status" value="1"/>
</dbReference>
<feature type="domain" description="Methyltransferase" evidence="1">
    <location>
        <begin position="49"/>
        <end position="139"/>
    </location>
</feature>
<dbReference type="OrthoDB" id="184880at2759"/>